<reference evidence="2" key="1">
    <citation type="submission" date="2020-02" db="EMBL/GenBank/DDBJ databases">
        <authorList>
            <person name="Meier V. D."/>
        </authorList>
    </citation>
    <scope>NUCLEOTIDE SEQUENCE</scope>
    <source>
        <strain evidence="2">AVDCRST_MAG52</strain>
    </source>
</reference>
<dbReference type="EMBL" id="CADCTN010000238">
    <property type="protein sequence ID" value="CAA9276602.1"/>
    <property type="molecule type" value="Genomic_DNA"/>
</dbReference>
<gene>
    <name evidence="2" type="ORF">AVDCRST_MAG52-3572</name>
</gene>
<protein>
    <submittedName>
        <fullName evidence="2">Uncharacterized protein</fullName>
    </submittedName>
</protein>
<evidence type="ECO:0000256" key="1">
    <source>
        <dbReference type="SAM" id="MobiDB-lite"/>
    </source>
</evidence>
<proteinExistence type="predicted"/>
<feature type="compositionally biased region" description="Low complexity" evidence="1">
    <location>
        <begin position="16"/>
        <end position="26"/>
    </location>
</feature>
<organism evidence="2">
    <name type="scientific">uncultured Blastococcus sp</name>
    <dbReference type="NCBI Taxonomy" id="217144"/>
    <lineage>
        <taxon>Bacteria</taxon>
        <taxon>Bacillati</taxon>
        <taxon>Actinomycetota</taxon>
        <taxon>Actinomycetes</taxon>
        <taxon>Geodermatophilales</taxon>
        <taxon>Geodermatophilaceae</taxon>
        <taxon>Blastococcus</taxon>
        <taxon>environmental samples</taxon>
    </lineage>
</organism>
<feature type="compositionally biased region" description="Basic and acidic residues" evidence="1">
    <location>
        <begin position="1"/>
        <end position="10"/>
    </location>
</feature>
<sequence>MTDTTAHRDPSSTSFLAPTGPRLPARLPRRRPLVVPPAAGRRLGGGGGS</sequence>
<feature type="region of interest" description="Disordered" evidence="1">
    <location>
        <begin position="1"/>
        <end position="49"/>
    </location>
</feature>
<accession>A0A6J4JD81</accession>
<evidence type="ECO:0000313" key="2">
    <source>
        <dbReference type="EMBL" id="CAA9276602.1"/>
    </source>
</evidence>
<dbReference type="AlphaFoldDB" id="A0A6J4JD81"/>
<name>A0A6J4JD81_9ACTN</name>